<dbReference type="EMBL" id="JBEHCU010010141">
    <property type="protein sequence ID" value="KAL1378714.1"/>
    <property type="molecule type" value="Genomic_DNA"/>
</dbReference>
<dbReference type="PROSITE" id="PS50076">
    <property type="entry name" value="DNAJ_2"/>
    <property type="match status" value="1"/>
</dbReference>
<feature type="non-terminal residue" evidence="2">
    <location>
        <position position="1"/>
    </location>
</feature>
<dbReference type="Pfam" id="PF00226">
    <property type="entry name" value="DnaJ"/>
    <property type="match status" value="1"/>
</dbReference>
<reference evidence="2 3" key="1">
    <citation type="submission" date="2024-05" db="EMBL/GenBank/DDBJ databases">
        <title>Culex pipiens pipiens assembly and annotation.</title>
        <authorList>
            <person name="Alout H."/>
            <person name="Durand T."/>
        </authorList>
    </citation>
    <scope>NUCLEOTIDE SEQUENCE [LARGE SCALE GENOMIC DNA]</scope>
    <source>
        <strain evidence="2">HA-2024</strain>
        <tissue evidence="2">Whole body</tissue>
    </source>
</reference>
<dbReference type="AlphaFoldDB" id="A0ABD1CSG1"/>
<comment type="caution">
    <text evidence="2">The sequence shown here is derived from an EMBL/GenBank/DDBJ whole genome shotgun (WGS) entry which is preliminary data.</text>
</comment>
<dbReference type="Proteomes" id="UP001562425">
    <property type="component" value="Unassembled WGS sequence"/>
</dbReference>
<proteinExistence type="predicted"/>
<dbReference type="InterPro" id="IPR036869">
    <property type="entry name" value="J_dom_sf"/>
</dbReference>
<gene>
    <name evidence="2" type="ORF">pipiens_015399</name>
</gene>
<dbReference type="Gene3D" id="1.10.287.110">
    <property type="entry name" value="DnaJ domain"/>
    <property type="match status" value="1"/>
</dbReference>
<dbReference type="SUPFAM" id="SSF46565">
    <property type="entry name" value="Chaperone J-domain"/>
    <property type="match status" value="1"/>
</dbReference>
<protein>
    <recommendedName>
        <fullName evidence="1">J domain-containing protein</fullName>
    </recommendedName>
</protein>
<sequence>VEQIQAEYKVLALQYHPDKNAGDKDAEAMFQKLKVS</sequence>
<accession>A0ABD1CSG1</accession>
<dbReference type="CDD" id="cd06257">
    <property type="entry name" value="DnaJ"/>
    <property type="match status" value="1"/>
</dbReference>
<dbReference type="InterPro" id="IPR001623">
    <property type="entry name" value="DnaJ_domain"/>
</dbReference>
<evidence type="ECO:0000313" key="3">
    <source>
        <dbReference type="Proteomes" id="UP001562425"/>
    </source>
</evidence>
<evidence type="ECO:0000313" key="2">
    <source>
        <dbReference type="EMBL" id="KAL1378714.1"/>
    </source>
</evidence>
<keyword evidence="3" id="KW-1185">Reference proteome</keyword>
<organism evidence="2 3">
    <name type="scientific">Culex pipiens pipiens</name>
    <name type="common">Northern house mosquito</name>
    <dbReference type="NCBI Taxonomy" id="38569"/>
    <lineage>
        <taxon>Eukaryota</taxon>
        <taxon>Metazoa</taxon>
        <taxon>Ecdysozoa</taxon>
        <taxon>Arthropoda</taxon>
        <taxon>Hexapoda</taxon>
        <taxon>Insecta</taxon>
        <taxon>Pterygota</taxon>
        <taxon>Neoptera</taxon>
        <taxon>Endopterygota</taxon>
        <taxon>Diptera</taxon>
        <taxon>Nematocera</taxon>
        <taxon>Culicoidea</taxon>
        <taxon>Culicidae</taxon>
        <taxon>Culicinae</taxon>
        <taxon>Culicini</taxon>
        <taxon>Culex</taxon>
        <taxon>Culex</taxon>
    </lineage>
</organism>
<name>A0ABD1CSG1_CULPP</name>
<evidence type="ECO:0000259" key="1">
    <source>
        <dbReference type="PROSITE" id="PS50076"/>
    </source>
</evidence>
<feature type="domain" description="J" evidence="1">
    <location>
        <begin position="1"/>
        <end position="36"/>
    </location>
</feature>